<proteinExistence type="predicted"/>
<name>A0A974I0R4_XENLA</name>
<dbReference type="EMBL" id="CM004467">
    <property type="protein sequence ID" value="OCT97562.1"/>
    <property type="molecule type" value="Genomic_DNA"/>
</dbReference>
<dbReference type="Proteomes" id="UP000694892">
    <property type="component" value="Chromosome 1S"/>
</dbReference>
<evidence type="ECO:0000313" key="2">
    <source>
        <dbReference type="Proteomes" id="UP000694892"/>
    </source>
</evidence>
<evidence type="ECO:0000313" key="1">
    <source>
        <dbReference type="EMBL" id="OCT97562.1"/>
    </source>
</evidence>
<accession>A0A974I0R4</accession>
<gene>
    <name evidence="1" type="ORF">XELAEV_18009790mg</name>
</gene>
<dbReference type="AlphaFoldDB" id="A0A974I0R4"/>
<protein>
    <submittedName>
        <fullName evidence="1">Uncharacterized protein</fullName>
    </submittedName>
</protein>
<organism evidence="1 2">
    <name type="scientific">Xenopus laevis</name>
    <name type="common">African clawed frog</name>
    <dbReference type="NCBI Taxonomy" id="8355"/>
    <lineage>
        <taxon>Eukaryota</taxon>
        <taxon>Metazoa</taxon>
        <taxon>Chordata</taxon>
        <taxon>Craniata</taxon>
        <taxon>Vertebrata</taxon>
        <taxon>Euteleostomi</taxon>
        <taxon>Amphibia</taxon>
        <taxon>Batrachia</taxon>
        <taxon>Anura</taxon>
        <taxon>Pipoidea</taxon>
        <taxon>Pipidae</taxon>
        <taxon>Xenopodinae</taxon>
        <taxon>Xenopus</taxon>
        <taxon>Xenopus</taxon>
    </lineage>
</organism>
<sequence length="214" mass="24735">MNNAMPEKPQEVICKKLHERGYPKNVLQQGKKRADIKRVTRTDRRETKRGSRRIPFEYNSSSNSIGKVLCRLWHIFQRAYPQVGEFTAPPVMSYHRGKTIGSMVTLSNIKTNQRQTDTFLGLRTPGMYPCIGCTQCSNVIKDREFVHPGTGYRVPLQGHFTSQINLGNYRLPVSKHFIDMGHSADQLKYIVLEEIPPLRYGGNRELMLKQREVW</sequence>
<reference evidence="2" key="1">
    <citation type="journal article" date="2016" name="Nature">
        <title>Genome evolution in the allotetraploid frog Xenopus laevis.</title>
        <authorList>
            <person name="Session A.M."/>
            <person name="Uno Y."/>
            <person name="Kwon T."/>
            <person name="Chapman J.A."/>
            <person name="Toyoda A."/>
            <person name="Takahashi S."/>
            <person name="Fukui A."/>
            <person name="Hikosaka A."/>
            <person name="Suzuki A."/>
            <person name="Kondo M."/>
            <person name="van Heeringen S.J."/>
            <person name="Quigley I."/>
            <person name="Heinz S."/>
            <person name="Ogino H."/>
            <person name="Ochi H."/>
            <person name="Hellsten U."/>
            <person name="Lyons J.B."/>
            <person name="Simakov O."/>
            <person name="Putnam N."/>
            <person name="Stites J."/>
            <person name="Kuroki Y."/>
            <person name="Tanaka T."/>
            <person name="Michiue T."/>
            <person name="Watanabe M."/>
            <person name="Bogdanovic O."/>
            <person name="Lister R."/>
            <person name="Georgiou G."/>
            <person name="Paranjpe S.S."/>
            <person name="van Kruijsbergen I."/>
            <person name="Shu S."/>
            <person name="Carlson J."/>
            <person name="Kinoshita T."/>
            <person name="Ohta Y."/>
            <person name="Mawaribuchi S."/>
            <person name="Jenkins J."/>
            <person name="Grimwood J."/>
            <person name="Schmutz J."/>
            <person name="Mitros T."/>
            <person name="Mozaffari S.V."/>
            <person name="Suzuki Y."/>
            <person name="Haramoto Y."/>
            <person name="Yamamoto T.S."/>
            <person name="Takagi C."/>
            <person name="Heald R."/>
            <person name="Miller K."/>
            <person name="Haudenschild C."/>
            <person name="Kitzman J."/>
            <person name="Nakayama T."/>
            <person name="Izutsu Y."/>
            <person name="Robert J."/>
            <person name="Fortriede J."/>
            <person name="Burns K."/>
            <person name="Lotay V."/>
            <person name="Karimi K."/>
            <person name="Yasuoka Y."/>
            <person name="Dichmann D.S."/>
            <person name="Flajnik M.F."/>
            <person name="Houston D.W."/>
            <person name="Shendure J."/>
            <person name="DuPasquier L."/>
            <person name="Vize P.D."/>
            <person name="Zorn A.M."/>
            <person name="Ito M."/>
            <person name="Marcotte E.M."/>
            <person name="Wallingford J.B."/>
            <person name="Ito Y."/>
            <person name="Asashima M."/>
            <person name="Ueno N."/>
            <person name="Matsuda Y."/>
            <person name="Veenstra G.J."/>
            <person name="Fujiyama A."/>
            <person name="Harland R.M."/>
            <person name="Taira M."/>
            <person name="Rokhsar D.S."/>
        </authorList>
    </citation>
    <scope>NUCLEOTIDE SEQUENCE [LARGE SCALE GENOMIC DNA]</scope>
    <source>
        <strain evidence="2">J</strain>
    </source>
</reference>